<evidence type="ECO:0000313" key="2">
    <source>
        <dbReference type="EMBL" id="GBP16428.1"/>
    </source>
</evidence>
<organism evidence="2 3">
    <name type="scientific">Eumeta variegata</name>
    <name type="common">Bagworm moth</name>
    <name type="synonym">Eumeta japonica</name>
    <dbReference type="NCBI Taxonomy" id="151549"/>
    <lineage>
        <taxon>Eukaryota</taxon>
        <taxon>Metazoa</taxon>
        <taxon>Ecdysozoa</taxon>
        <taxon>Arthropoda</taxon>
        <taxon>Hexapoda</taxon>
        <taxon>Insecta</taxon>
        <taxon>Pterygota</taxon>
        <taxon>Neoptera</taxon>
        <taxon>Endopterygota</taxon>
        <taxon>Lepidoptera</taxon>
        <taxon>Glossata</taxon>
        <taxon>Ditrysia</taxon>
        <taxon>Tineoidea</taxon>
        <taxon>Psychidae</taxon>
        <taxon>Oiketicinae</taxon>
        <taxon>Eumeta</taxon>
    </lineage>
</organism>
<accession>A0A4C1TR44</accession>
<keyword evidence="2" id="KW-0695">RNA-directed DNA polymerase</keyword>
<dbReference type="EMBL" id="BGZK01000079">
    <property type="protein sequence ID" value="GBP16428.1"/>
    <property type="molecule type" value="Genomic_DNA"/>
</dbReference>
<proteinExistence type="predicted"/>
<keyword evidence="2" id="KW-0548">Nucleotidyltransferase</keyword>
<protein>
    <submittedName>
        <fullName evidence="2">Probable RNA-directed DNA polymerase from transposon X-element</fullName>
    </submittedName>
</protein>
<dbReference type="OrthoDB" id="6818650at2759"/>
<dbReference type="AlphaFoldDB" id="A0A4C1TR44"/>
<keyword evidence="2" id="KW-0808">Transferase</keyword>
<sequence length="113" mass="12730">MTYASPVFAHAAPDAINNLQILQNQFCRMPTGAPSFIKNSVLHRDLHLSTIPKIVKELSEKFFDMAVNHPNPLLVPSATYEASPPHHFIRRPRNVLTDPPNASLRKSKAYRSE</sequence>
<feature type="region of interest" description="Disordered" evidence="1">
    <location>
        <begin position="90"/>
        <end position="113"/>
    </location>
</feature>
<reference evidence="2 3" key="1">
    <citation type="journal article" date="2019" name="Commun. Biol.">
        <title>The bagworm genome reveals a unique fibroin gene that provides high tensile strength.</title>
        <authorList>
            <person name="Kono N."/>
            <person name="Nakamura H."/>
            <person name="Ohtoshi R."/>
            <person name="Tomita M."/>
            <person name="Numata K."/>
            <person name="Arakawa K."/>
        </authorList>
    </citation>
    <scope>NUCLEOTIDE SEQUENCE [LARGE SCALE GENOMIC DNA]</scope>
</reference>
<name>A0A4C1TR44_EUMVA</name>
<evidence type="ECO:0000313" key="3">
    <source>
        <dbReference type="Proteomes" id="UP000299102"/>
    </source>
</evidence>
<dbReference type="GO" id="GO:0003964">
    <property type="term" value="F:RNA-directed DNA polymerase activity"/>
    <property type="evidence" value="ECO:0007669"/>
    <property type="project" value="UniProtKB-KW"/>
</dbReference>
<evidence type="ECO:0000256" key="1">
    <source>
        <dbReference type="SAM" id="MobiDB-lite"/>
    </source>
</evidence>
<comment type="caution">
    <text evidence="2">The sequence shown here is derived from an EMBL/GenBank/DDBJ whole genome shotgun (WGS) entry which is preliminary data.</text>
</comment>
<dbReference type="Proteomes" id="UP000299102">
    <property type="component" value="Unassembled WGS sequence"/>
</dbReference>
<keyword evidence="3" id="KW-1185">Reference proteome</keyword>
<gene>
    <name evidence="2" type="ORF">EVAR_10008_1</name>
</gene>